<protein>
    <recommendedName>
        <fullName evidence="1">DUF4166 domain-containing protein</fullName>
    </recommendedName>
</protein>
<evidence type="ECO:0000313" key="2">
    <source>
        <dbReference type="EMBL" id="EMY33508.1"/>
    </source>
</evidence>
<sequence length="224" mass="24853">MRTQSVYQLALGPEFGRLQPEVQRYFSLAASGTDDGGTWVGVGTGVFEVAGCPRLSLRPLLRLAALDRSLFPDYGRDVPFRIENRPGRDVKGRPSLTAIRTLEFPQRTRTMEDITYWDAASRAGGGLVDVLGRSRLLRTRLECSVGADGRMRLSSRGAALAAGPLSVPLPLLLDAAAFTEQWWDRAAGLFRIRTKVLQRQLGTVLEYEGSFVYRLEPRAAMPRR</sequence>
<evidence type="ECO:0000259" key="1">
    <source>
        <dbReference type="Pfam" id="PF13761"/>
    </source>
</evidence>
<dbReference type="Pfam" id="PF13761">
    <property type="entry name" value="DUF4166"/>
    <property type="match status" value="1"/>
</dbReference>
<comment type="caution">
    <text evidence="2">The sequence shown here is derived from an EMBL/GenBank/DDBJ whole genome shotgun (WGS) entry which is preliminary data.</text>
</comment>
<organism evidence="2 3">
    <name type="scientific">Arthrobacter crystallopoietes BAB-32</name>
    <dbReference type="NCBI Taxonomy" id="1246476"/>
    <lineage>
        <taxon>Bacteria</taxon>
        <taxon>Bacillati</taxon>
        <taxon>Actinomycetota</taxon>
        <taxon>Actinomycetes</taxon>
        <taxon>Micrococcales</taxon>
        <taxon>Micrococcaceae</taxon>
        <taxon>Crystallibacter</taxon>
    </lineage>
</organism>
<gene>
    <name evidence="2" type="ORF">D477_014406</name>
</gene>
<feature type="domain" description="DUF4166" evidence="1">
    <location>
        <begin position="18"/>
        <end position="211"/>
    </location>
</feature>
<dbReference type="RefSeq" id="WP_005270305.1">
    <property type="nucleotide sequence ID" value="NZ_ANPE02000171.1"/>
</dbReference>
<dbReference type="AlphaFoldDB" id="N1V5G6"/>
<evidence type="ECO:0000313" key="3">
    <source>
        <dbReference type="Proteomes" id="UP000010729"/>
    </source>
</evidence>
<accession>N1V5G6</accession>
<keyword evidence="3" id="KW-1185">Reference proteome</keyword>
<dbReference type="EMBL" id="ANPE02000171">
    <property type="protein sequence ID" value="EMY33508.1"/>
    <property type="molecule type" value="Genomic_DNA"/>
</dbReference>
<dbReference type="Proteomes" id="UP000010729">
    <property type="component" value="Unassembled WGS sequence"/>
</dbReference>
<proteinExistence type="predicted"/>
<dbReference type="InterPro" id="IPR025311">
    <property type="entry name" value="DUF4166"/>
</dbReference>
<reference evidence="2 3" key="1">
    <citation type="journal article" date="2013" name="Genome Announc.">
        <title>Draft Genome Sequence of Arthrobacter crystallopoietes Strain BAB-32, Revealing Genes for Bioremediation.</title>
        <authorList>
            <person name="Joshi M.N."/>
            <person name="Pandit A.S."/>
            <person name="Sharma A."/>
            <person name="Pandya R.V."/>
            <person name="Desai S.M."/>
            <person name="Saxena A.K."/>
            <person name="Bagatharia S.B."/>
        </authorList>
    </citation>
    <scope>NUCLEOTIDE SEQUENCE [LARGE SCALE GENOMIC DNA]</scope>
    <source>
        <strain evidence="2 3">BAB-32</strain>
    </source>
</reference>
<dbReference type="OrthoDB" id="2448833at2"/>
<name>N1V5G6_9MICC</name>